<accession>A0ABQ1LKS6</accession>
<sequence>MEKDQTTQSKQFKIDYHPFIEPELDARYYLQLPPDKEILTMMAPLKAGFGHFFFLEIAKRVSEIFPNTHFLIVSDEVDSAFELKLKSKKAELGLRGKLDFIKMKKDIPDALKASNLFLLPEAVVDPSTVLLKAMATGLPVISTKCETAEMIVVENETGFLVTNGDLENTIEKISIIINDKSLAKQMGKSGQERVIQHFGI</sequence>
<proteinExistence type="predicted"/>
<feature type="domain" description="Glycosyl transferase family 1" evidence="1">
    <location>
        <begin position="31"/>
        <end position="193"/>
    </location>
</feature>
<protein>
    <recommendedName>
        <fullName evidence="1">Glycosyl transferase family 1 domain-containing protein</fullName>
    </recommendedName>
</protein>
<gene>
    <name evidence="2" type="ORF">GCM10010993_01390</name>
</gene>
<evidence type="ECO:0000313" key="3">
    <source>
        <dbReference type="Proteomes" id="UP000635885"/>
    </source>
</evidence>
<evidence type="ECO:0000259" key="1">
    <source>
        <dbReference type="Pfam" id="PF00534"/>
    </source>
</evidence>
<dbReference type="SUPFAM" id="SSF53756">
    <property type="entry name" value="UDP-Glycosyltransferase/glycogen phosphorylase"/>
    <property type="match status" value="1"/>
</dbReference>
<dbReference type="PANTHER" id="PTHR12526:SF630">
    <property type="entry name" value="GLYCOSYLTRANSFERASE"/>
    <property type="match status" value="1"/>
</dbReference>
<evidence type="ECO:0000313" key="2">
    <source>
        <dbReference type="EMBL" id="GGC26015.1"/>
    </source>
</evidence>
<dbReference type="InterPro" id="IPR001296">
    <property type="entry name" value="Glyco_trans_1"/>
</dbReference>
<dbReference type="RefSeq" id="WP_188438598.1">
    <property type="nucleotide sequence ID" value="NZ_BMFD01000001.1"/>
</dbReference>
<comment type="caution">
    <text evidence="2">The sequence shown here is derived from an EMBL/GenBank/DDBJ whole genome shotgun (WGS) entry which is preliminary data.</text>
</comment>
<dbReference type="Gene3D" id="3.40.50.2000">
    <property type="entry name" value="Glycogen Phosphorylase B"/>
    <property type="match status" value="1"/>
</dbReference>
<dbReference type="EMBL" id="BMFD01000001">
    <property type="protein sequence ID" value="GGC26015.1"/>
    <property type="molecule type" value="Genomic_DNA"/>
</dbReference>
<organism evidence="2 3">
    <name type="scientific">Belliella aquatica</name>
    <dbReference type="NCBI Taxonomy" id="1323734"/>
    <lineage>
        <taxon>Bacteria</taxon>
        <taxon>Pseudomonadati</taxon>
        <taxon>Bacteroidota</taxon>
        <taxon>Cytophagia</taxon>
        <taxon>Cytophagales</taxon>
        <taxon>Cyclobacteriaceae</taxon>
        <taxon>Belliella</taxon>
    </lineage>
</organism>
<reference evidence="3" key="1">
    <citation type="journal article" date="2019" name="Int. J. Syst. Evol. Microbiol.">
        <title>The Global Catalogue of Microorganisms (GCM) 10K type strain sequencing project: providing services to taxonomists for standard genome sequencing and annotation.</title>
        <authorList>
            <consortium name="The Broad Institute Genomics Platform"/>
            <consortium name="The Broad Institute Genome Sequencing Center for Infectious Disease"/>
            <person name="Wu L."/>
            <person name="Ma J."/>
        </authorList>
    </citation>
    <scope>NUCLEOTIDE SEQUENCE [LARGE SCALE GENOMIC DNA]</scope>
    <source>
        <strain evidence="3">CGMCC 1.12479</strain>
    </source>
</reference>
<name>A0ABQ1LKS6_9BACT</name>
<keyword evidence="3" id="KW-1185">Reference proteome</keyword>
<dbReference type="PANTHER" id="PTHR12526">
    <property type="entry name" value="GLYCOSYLTRANSFERASE"/>
    <property type="match status" value="1"/>
</dbReference>
<dbReference type="Proteomes" id="UP000635885">
    <property type="component" value="Unassembled WGS sequence"/>
</dbReference>
<dbReference type="Pfam" id="PF00534">
    <property type="entry name" value="Glycos_transf_1"/>
    <property type="match status" value="1"/>
</dbReference>